<protein>
    <recommendedName>
        <fullName evidence="1">IclR-ED domain-containing protein</fullName>
    </recommendedName>
</protein>
<evidence type="ECO:0000313" key="2">
    <source>
        <dbReference type="EMBL" id="MBR0551264.1"/>
    </source>
</evidence>
<evidence type="ECO:0000259" key="1">
    <source>
        <dbReference type="PROSITE" id="PS51078"/>
    </source>
</evidence>
<gene>
    <name evidence="2" type="ORF">J7S20_01950</name>
</gene>
<organism evidence="2 3">
    <name type="scientific">Stakelama marina</name>
    <dbReference type="NCBI Taxonomy" id="2826939"/>
    <lineage>
        <taxon>Bacteria</taxon>
        <taxon>Pseudomonadati</taxon>
        <taxon>Pseudomonadota</taxon>
        <taxon>Alphaproteobacteria</taxon>
        <taxon>Sphingomonadales</taxon>
        <taxon>Sphingomonadaceae</taxon>
        <taxon>Stakelama</taxon>
    </lineage>
</organism>
<reference evidence="2" key="1">
    <citation type="submission" date="2021-04" db="EMBL/GenBank/DDBJ databases">
        <title>Ouciella asimina sp. nov., isolated from the surface seawater in the hydrothermal field of Okinawa Trough.</title>
        <authorList>
            <person name="Shuang W."/>
        </authorList>
    </citation>
    <scope>NUCLEOTIDE SEQUENCE</scope>
    <source>
        <strain evidence="2">LXI357</strain>
    </source>
</reference>
<proteinExistence type="predicted"/>
<dbReference type="EMBL" id="JAGRQC010000001">
    <property type="protein sequence ID" value="MBR0551264.1"/>
    <property type="molecule type" value="Genomic_DNA"/>
</dbReference>
<dbReference type="SUPFAM" id="SSF55781">
    <property type="entry name" value="GAF domain-like"/>
    <property type="match status" value="1"/>
</dbReference>
<dbReference type="InterPro" id="IPR029016">
    <property type="entry name" value="GAF-like_dom_sf"/>
</dbReference>
<evidence type="ECO:0000313" key="3">
    <source>
        <dbReference type="Proteomes" id="UP000676996"/>
    </source>
</evidence>
<dbReference type="Proteomes" id="UP000676996">
    <property type="component" value="Unassembled WGS sequence"/>
</dbReference>
<keyword evidence="3" id="KW-1185">Reference proteome</keyword>
<feature type="domain" description="IclR-ED" evidence="1">
    <location>
        <begin position="1"/>
        <end position="77"/>
    </location>
</feature>
<dbReference type="RefSeq" id="WP_284052547.1">
    <property type="nucleotide sequence ID" value="NZ_JAGRQC010000001.1"/>
</dbReference>
<sequence length="85" mass="9110">MRIGAILTQIRQRGYERPMIHGVIDISHPVFGFDGHIAAALTIPFLERIDGSHPVAIDDAQAFAADAAKRISAGLGWHGKAAAPR</sequence>
<comment type="caution">
    <text evidence="2">The sequence shown here is derived from an EMBL/GenBank/DDBJ whole genome shotgun (WGS) entry which is preliminary data.</text>
</comment>
<accession>A0A8T4IBR0</accession>
<dbReference type="AlphaFoldDB" id="A0A8T4IBR0"/>
<dbReference type="PROSITE" id="PS51078">
    <property type="entry name" value="ICLR_ED"/>
    <property type="match status" value="1"/>
</dbReference>
<name>A0A8T4IBR0_9SPHN</name>
<dbReference type="InterPro" id="IPR014757">
    <property type="entry name" value="Tscrpt_reg_IclR_C"/>
</dbReference>
<dbReference type="Gene3D" id="3.30.450.40">
    <property type="match status" value="1"/>
</dbReference>